<gene>
    <name evidence="2" type="ORF">N866_08405</name>
</gene>
<dbReference type="Proteomes" id="UP000019753">
    <property type="component" value="Unassembled WGS sequence"/>
</dbReference>
<dbReference type="SUPFAM" id="SSF159941">
    <property type="entry name" value="MM3350-like"/>
    <property type="match status" value="1"/>
</dbReference>
<dbReference type="EMBL" id="AXCW01000025">
    <property type="protein sequence ID" value="EYR64577.1"/>
    <property type="molecule type" value="Genomic_DNA"/>
</dbReference>
<feature type="domain" description="Plasmid pRiA4b Orf3-like" evidence="1">
    <location>
        <begin position="7"/>
        <end position="173"/>
    </location>
</feature>
<dbReference type="RefSeq" id="WP_034222972.1">
    <property type="nucleotide sequence ID" value="NZ_AXCW01000025.1"/>
</dbReference>
<protein>
    <recommendedName>
        <fullName evidence="1">Plasmid pRiA4b Orf3-like domain-containing protein</fullName>
    </recommendedName>
</protein>
<proteinExistence type="predicted"/>
<sequence>MTNADATYRIHIQLLRVRPPLWRRVEVPGSMTLDRLRLVVDTVMGWPGADGEFRVGGTTRDPWSRPVRPLDVLAAEIAYDRRTWSHLGFSAADLEVVEEDLLVEEQLRVRDLLPHERSTLLYAYGVAWEHRLRVERVTHGTVPPRPRCLAGRRAAPPQYLVNGWNYTELLRLARAVAEGRGTPQEEVALAAHVPGLSPQEAWATLDGFDVLEADGLLRVLHEQGRL</sequence>
<organism evidence="2 3">
    <name type="scientific">Actinotalea ferrariae CF5-4</name>
    <dbReference type="NCBI Taxonomy" id="948458"/>
    <lineage>
        <taxon>Bacteria</taxon>
        <taxon>Bacillati</taxon>
        <taxon>Actinomycetota</taxon>
        <taxon>Actinomycetes</taxon>
        <taxon>Micrococcales</taxon>
        <taxon>Cellulomonadaceae</taxon>
        <taxon>Actinotalea</taxon>
    </lineage>
</organism>
<dbReference type="InterPro" id="IPR012912">
    <property type="entry name" value="Plasmid_pRiA4b_Orf3-like"/>
</dbReference>
<comment type="caution">
    <text evidence="2">The sequence shown here is derived from an EMBL/GenBank/DDBJ whole genome shotgun (WGS) entry which is preliminary data.</text>
</comment>
<dbReference type="InterPro" id="IPR024047">
    <property type="entry name" value="MM3350-like_sf"/>
</dbReference>
<dbReference type="OrthoDB" id="9816539at2"/>
<dbReference type="Pfam" id="PF07929">
    <property type="entry name" value="PRiA4_ORF3"/>
    <property type="match status" value="1"/>
</dbReference>
<evidence type="ECO:0000313" key="3">
    <source>
        <dbReference type="Proteomes" id="UP000019753"/>
    </source>
</evidence>
<name>A0A021VZS8_9CELL</name>
<accession>A0A021VZS8</accession>
<dbReference type="PANTHER" id="PTHR41878:SF1">
    <property type="entry name" value="TNPR PROTEIN"/>
    <property type="match status" value="1"/>
</dbReference>
<reference evidence="2 3" key="1">
    <citation type="submission" date="2014-01" db="EMBL/GenBank/DDBJ databases">
        <title>Actinotalea ferrariae CF5-4.</title>
        <authorList>
            <person name="Chen F."/>
            <person name="Li Y."/>
            <person name="Wang G."/>
        </authorList>
    </citation>
    <scope>NUCLEOTIDE SEQUENCE [LARGE SCALE GENOMIC DNA]</scope>
    <source>
        <strain evidence="2 3">CF5-4</strain>
    </source>
</reference>
<keyword evidence="3" id="KW-1185">Reference proteome</keyword>
<dbReference type="AlphaFoldDB" id="A0A021VZS8"/>
<evidence type="ECO:0000259" key="1">
    <source>
        <dbReference type="Pfam" id="PF07929"/>
    </source>
</evidence>
<dbReference type="PANTHER" id="PTHR41878">
    <property type="entry name" value="LEXA REPRESSOR-RELATED"/>
    <property type="match status" value="1"/>
</dbReference>
<evidence type="ECO:0000313" key="2">
    <source>
        <dbReference type="EMBL" id="EYR64577.1"/>
    </source>
</evidence>
<dbReference type="Gene3D" id="3.10.290.30">
    <property type="entry name" value="MM3350-like"/>
    <property type="match status" value="1"/>
</dbReference>